<gene>
    <name evidence="7" type="ORF">GO014_15195</name>
</gene>
<dbReference type="InterPro" id="IPR046335">
    <property type="entry name" value="LacI/GalR-like_sensor"/>
</dbReference>
<evidence type="ECO:0000313" key="8">
    <source>
        <dbReference type="Proteomes" id="UP000438106"/>
    </source>
</evidence>
<evidence type="ECO:0000256" key="5">
    <source>
        <dbReference type="SAM" id="SignalP"/>
    </source>
</evidence>
<keyword evidence="2" id="KW-0805">Transcription regulation</keyword>
<dbReference type="Proteomes" id="UP000438106">
    <property type="component" value="Unassembled WGS sequence"/>
</dbReference>
<dbReference type="Gene3D" id="1.10.260.40">
    <property type="entry name" value="lambda repressor-like DNA-binding domains"/>
    <property type="match status" value="1"/>
</dbReference>
<evidence type="ECO:0000256" key="4">
    <source>
        <dbReference type="ARBA" id="ARBA00023163"/>
    </source>
</evidence>
<evidence type="ECO:0000256" key="1">
    <source>
        <dbReference type="ARBA" id="ARBA00022491"/>
    </source>
</evidence>
<evidence type="ECO:0000259" key="6">
    <source>
        <dbReference type="PROSITE" id="PS50932"/>
    </source>
</evidence>
<evidence type="ECO:0000313" key="7">
    <source>
        <dbReference type="EMBL" id="MVT00371.1"/>
    </source>
</evidence>
<dbReference type="Gene3D" id="3.40.50.2300">
    <property type="match status" value="2"/>
</dbReference>
<sequence>MMMPIASLWIACISTQQSFLSMASQLALKGVGDDQNSLTQRRDTVSETSRKQATITDVAQVAGVAVGTVSRYLNGLPIRNAKRQPIEQAISDLGYRRNLVAVSMKRQTTHIVGMMVPALSEFHAGLLDQLTRRLRPTGRAVLSYCHDLEARSIEEGLEFFASHRVDAVVMDGLVIAGRTLERHVNDGLSVVLYDNDIPGLSADRVFTTNRRSSERLVRHLAELGHTRIAMIAGRREDSAGLERIEGYEDALRAHGLELRQDYYGAGFWNEEGGYAAVRDLLALPEPPTAIFSANYNMTMGALRWLREHNVEVPRDLSLVSFDDVPAWSIHPAGITAVGQSSEKLADAIASVLLERLDHGPQSGRRTLRIDANIILRGSARNPTL</sequence>
<keyword evidence="3" id="KW-0238">DNA-binding</keyword>
<feature type="chain" id="PRO_5031045252" evidence="5">
    <location>
        <begin position="24"/>
        <end position="384"/>
    </location>
</feature>
<accession>A0A7X3K4T9</accession>
<dbReference type="PROSITE" id="PS50932">
    <property type="entry name" value="HTH_LACI_2"/>
    <property type="match status" value="1"/>
</dbReference>
<dbReference type="InterPro" id="IPR000843">
    <property type="entry name" value="HTH_LacI"/>
</dbReference>
<dbReference type="SUPFAM" id="SSF47413">
    <property type="entry name" value="lambda repressor-like DNA-binding domains"/>
    <property type="match status" value="1"/>
</dbReference>
<reference evidence="7 8" key="1">
    <citation type="submission" date="2019-12" db="EMBL/GenBank/DDBJ databases">
        <title>Devosia maris sp. nov., isolated from the deep seawater.</title>
        <authorList>
            <person name="Liu Y."/>
        </authorList>
    </citation>
    <scope>NUCLEOTIDE SEQUENCE [LARGE SCALE GENOMIC DNA]</scope>
    <source>
        <strain evidence="7 8">L53-10-65</strain>
    </source>
</reference>
<dbReference type="Pfam" id="PF00356">
    <property type="entry name" value="LacI"/>
    <property type="match status" value="1"/>
</dbReference>
<dbReference type="PANTHER" id="PTHR30146">
    <property type="entry name" value="LACI-RELATED TRANSCRIPTIONAL REPRESSOR"/>
    <property type="match status" value="1"/>
</dbReference>
<dbReference type="AlphaFoldDB" id="A0A7X3K4T9"/>
<feature type="signal peptide" evidence="5">
    <location>
        <begin position="1"/>
        <end position="23"/>
    </location>
</feature>
<dbReference type="InterPro" id="IPR010982">
    <property type="entry name" value="Lambda_DNA-bd_dom_sf"/>
</dbReference>
<keyword evidence="5" id="KW-0732">Signal</keyword>
<dbReference type="GO" id="GO:0000976">
    <property type="term" value="F:transcription cis-regulatory region binding"/>
    <property type="evidence" value="ECO:0007669"/>
    <property type="project" value="TreeGrafter"/>
</dbReference>
<organism evidence="7 8">
    <name type="scientific">Devosia marina</name>
    <dbReference type="NCBI Taxonomy" id="2683198"/>
    <lineage>
        <taxon>Bacteria</taxon>
        <taxon>Pseudomonadati</taxon>
        <taxon>Pseudomonadota</taxon>
        <taxon>Alphaproteobacteria</taxon>
        <taxon>Hyphomicrobiales</taxon>
        <taxon>Devosiaceae</taxon>
        <taxon>Devosia</taxon>
    </lineage>
</organism>
<comment type="caution">
    <text evidence="7">The sequence shown here is derived from an EMBL/GenBank/DDBJ whole genome shotgun (WGS) entry which is preliminary data.</text>
</comment>
<dbReference type="SUPFAM" id="SSF53822">
    <property type="entry name" value="Periplasmic binding protein-like I"/>
    <property type="match status" value="1"/>
</dbReference>
<dbReference type="SMART" id="SM00354">
    <property type="entry name" value="HTH_LACI"/>
    <property type="match status" value="1"/>
</dbReference>
<evidence type="ECO:0000256" key="2">
    <source>
        <dbReference type="ARBA" id="ARBA00023015"/>
    </source>
</evidence>
<name>A0A7X3K4T9_9HYPH</name>
<dbReference type="Pfam" id="PF13377">
    <property type="entry name" value="Peripla_BP_3"/>
    <property type="match status" value="1"/>
</dbReference>
<proteinExistence type="predicted"/>
<dbReference type="InterPro" id="IPR028082">
    <property type="entry name" value="Peripla_BP_I"/>
</dbReference>
<evidence type="ECO:0000256" key="3">
    <source>
        <dbReference type="ARBA" id="ARBA00023125"/>
    </source>
</evidence>
<keyword evidence="8" id="KW-1185">Reference proteome</keyword>
<dbReference type="EMBL" id="WQRF01000006">
    <property type="protein sequence ID" value="MVT00371.1"/>
    <property type="molecule type" value="Genomic_DNA"/>
</dbReference>
<keyword evidence="1" id="KW-0678">Repressor</keyword>
<dbReference type="CDD" id="cd01392">
    <property type="entry name" value="HTH_LacI"/>
    <property type="match status" value="1"/>
</dbReference>
<keyword evidence="4" id="KW-0804">Transcription</keyword>
<dbReference type="PANTHER" id="PTHR30146:SF148">
    <property type="entry name" value="HTH-TYPE TRANSCRIPTIONAL REPRESSOR PURR-RELATED"/>
    <property type="match status" value="1"/>
</dbReference>
<dbReference type="CDD" id="cd06267">
    <property type="entry name" value="PBP1_LacI_sugar_binding-like"/>
    <property type="match status" value="1"/>
</dbReference>
<feature type="domain" description="HTH lacI-type" evidence="6">
    <location>
        <begin position="53"/>
        <end position="106"/>
    </location>
</feature>
<dbReference type="GO" id="GO:0003700">
    <property type="term" value="F:DNA-binding transcription factor activity"/>
    <property type="evidence" value="ECO:0007669"/>
    <property type="project" value="TreeGrafter"/>
</dbReference>
<protein>
    <submittedName>
        <fullName evidence="7">Substrate-binding domain-containing protein</fullName>
    </submittedName>
</protein>